<dbReference type="PANTHER" id="PTHR13219:SF6">
    <property type="entry name" value="TRANSMEMBRANE PROTEIN 94"/>
    <property type="match status" value="1"/>
</dbReference>
<sequence>TAFAETLGLPTGWNTSISLNENTTDTTTEGPSQLPRGIQNIRPHLKNVDDVPLLIQLFTDCTVEATGEMISIMQEHGEVVCCIGSSLRSQNMLLFSQADIS</sequence>
<dbReference type="AlphaFoldDB" id="A0A0L0F585"/>
<keyword evidence="3" id="KW-1185">Reference proteome</keyword>
<protein>
    <submittedName>
        <fullName evidence="2">Uncharacterized protein</fullName>
    </submittedName>
</protein>
<dbReference type="EMBL" id="KQ247962">
    <property type="protein sequence ID" value="KNC71875.1"/>
    <property type="molecule type" value="Genomic_DNA"/>
</dbReference>
<evidence type="ECO:0000313" key="3">
    <source>
        <dbReference type="Proteomes" id="UP000054560"/>
    </source>
</evidence>
<dbReference type="OrthoDB" id="5568754at2759"/>
<proteinExistence type="predicted"/>
<dbReference type="eggNOG" id="KOG4383">
    <property type="taxonomic scope" value="Eukaryota"/>
</dbReference>
<organism evidence="2 3">
    <name type="scientific">Sphaeroforma arctica JP610</name>
    <dbReference type="NCBI Taxonomy" id="667725"/>
    <lineage>
        <taxon>Eukaryota</taxon>
        <taxon>Ichthyosporea</taxon>
        <taxon>Ichthyophonida</taxon>
        <taxon>Sphaeroforma</taxon>
    </lineage>
</organism>
<dbReference type="InterPro" id="IPR039720">
    <property type="entry name" value="TMEM94"/>
</dbReference>
<evidence type="ECO:0000256" key="1">
    <source>
        <dbReference type="SAM" id="MobiDB-lite"/>
    </source>
</evidence>
<gene>
    <name evidence="2" type="ORF">SARC_15580</name>
</gene>
<name>A0A0L0F585_9EUKA</name>
<reference evidence="2 3" key="1">
    <citation type="submission" date="2011-02" db="EMBL/GenBank/DDBJ databases">
        <title>The Genome Sequence of Sphaeroforma arctica JP610.</title>
        <authorList>
            <consortium name="The Broad Institute Genome Sequencing Platform"/>
            <person name="Russ C."/>
            <person name="Cuomo C."/>
            <person name="Young S.K."/>
            <person name="Zeng Q."/>
            <person name="Gargeya S."/>
            <person name="Alvarado L."/>
            <person name="Berlin A."/>
            <person name="Chapman S.B."/>
            <person name="Chen Z."/>
            <person name="Freedman E."/>
            <person name="Gellesch M."/>
            <person name="Goldberg J."/>
            <person name="Griggs A."/>
            <person name="Gujja S."/>
            <person name="Heilman E."/>
            <person name="Heiman D."/>
            <person name="Howarth C."/>
            <person name="Mehta T."/>
            <person name="Neiman D."/>
            <person name="Pearson M."/>
            <person name="Roberts A."/>
            <person name="Saif S."/>
            <person name="Shea T."/>
            <person name="Shenoy N."/>
            <person name="Sisk P."/>
            <person name="Stolte C."/>
            <person name="Sykes S."/>
            <person name="White J."/>
            <person name="Yandava C."/>
            <person name="Burger G."/>
            <person name="Gray M.W."/>
            <person name="Holland P.W.H."/>
            <person name="King N."/>
            <person name="Lang F.B.F."/>
            <person name="Roger A.J."/>
            <person name="Ruiz-Trillo I."/>
            <person name="Haas B."/>
            <person name="Nusbaum C."/>
            <person name="Birren B."/>
        </authorList>
    </citation>
    <scope>NUCLEOTIDE SEQUENCE [LARGE SCALE GENOMIC DNA]</scope>
    <source>
        <strain evidence="2 3">JP610</strain>
    </source>
</reference>
<accession>A0A0L0F585</accession>
<dbReference type="RefSeq" id="XP_014145777.1">
    <property type="nucleotide sequence ID" value="XM_014290302.1"/>
</dbReference>
<dbReference type="PANTHER" id="PTHR13219">
    <property type="entry name" value="TRANSMEMBRANE PROTEIN 94"/>
    <property type="match status" value="1"/>
</dbReference>
<evidence type="ECO:0000313" key="2">
    <source>
        <dbReference type="EMBL" id="KNC71875.1"/>
    </source>
</evidence>
<feature type="compositionally biased region" description="Polar residues" evidence="1">
    <location>
        <begin position="15"/>
        <end position="31"/>
    </location>
</feature>
<feature type="non-terminal residue" evidence="2">
    <location>
        <position position="101"/>
    </location>
</feature>
<dbReference type="GeneID" id="25916084"/>
<feature type="region of interest" description="Disordered" evidence="1">
    <location>
        <begin position="15"/>
        <end position="38"/>
    </location>
</feature>
<feature type="non-terminal residue" evidence="2">
    <location>
        <position position="1"/>
    </location>
</feature>
<dbReference type="Proteomes" id="UP000054560">
    <property type="component" value="Unassembled WGS sequence"/>
</dbReference>